<feature type="domain" description="Siderophore-interacting FAD-binding" evidence="3">
    <location>
        <begin position="14"/>
        <end position="126"/>
    </location>
</feature>
<comment type="caution">
    <text evidence="4">The sequence shown here is derived from an EMBL/GenBank/DDBJ whole genome shotgun (WGS) entry which is preliminary data.</text>
</comment>
<keyword evidence="5" id="KW-1185">Reference proteome</keyword>
<evidence type="ECO:0000313" key="5">
    <source>
        <dbReference type="Proteomes" id="UP000653730"/>
    </source>
</evidence>
<comment type="similarity">
    <text evidence="1">Belongs to the SIP oxidoreductase family.</text>
</comment>
<reference evidence="4 5" key="1">
    <citation type="submission" date="2020-09" db="EMBL/GenBank/DDBJ databases">
        <title>Sinomicrobium weinanense sp. nov., a halophilic bacteria isolated from saline-alkali soil.</title>
        <authorList>
            <person name="Wu P."/>
            <person name="Ren H."/>
            <person name="Mei Y."/>
            <person name="Liang Y."/>
            <person name="Chen Z."/>
        </authorList>
    </citation>
    <scope>NUCLEOTIDE SEQUENCE [LARGE SCALE GENOMIC DNA]</scope>
    <source>
        <strain evidence="4 5">FJxs</strain>
    </source>
</reference>
<dbReference type="AlphaFoldDB" id="A0A926JUM7"/>
<dbReference type="Proteomes" id="UP000653730">
    <property type="component" value="Unassembled WGS sequence"/>
</dbReference>
<evidence type="ECO:0000313" key="4">
    <source>
        <dbReference type="EMBL" id="MBC9797674.1"/>
    </source>
</evidence>
<dbReference type="InterPro" id="IPR013113">
    <property type="entry name" value="SIP_FAD-bd"/>
</dbReference>
<gene>
    <name evidence="4" type="ORF">IBL28_17010</name>
</gene>
<feature type="domain" description="SIP-like Rossmann fold" evidence="2">
    <location>
        <begin position="138"/>
        <end position="256"/>
    </location>
</feature>
<evidence type="ECO:0000256" key="1">
    <source>
        <dbReference type="ARBA" id="ARBA00035644"/>
    </source>
</evidence>
<proteinExistence type="inferred from homology"/>
<organism evidence="4 5">
    <name type="scientific">Sinomicrobium weinanense</name>
    <dbReference type="NCBI Taxonomy" id="2842200"/>
    <lineage>
        <taxon>Bacteria</taxon>
        <taxon>Pseudomonadati</taxon>
        <taxon>Bacteroidota</taxon>
        <taxon>Flavobacteriia</taxon>
        <taxon>Flavobacteriales</taxon>
        <taxon>Flavobacteriaceae</taxon>
        <taxon>Sinomicrobium</taxon>
    </lineage>
</organism>
<evidence type="ECO:0000259" key="2">
    <source>
        <dbReference type="Pfam" id="PF04954"/>
    </source>
</evidence>
<sequence>MADKNEGVLRAVLRVKKKEYITPHYIRVTLGGDHVMQFADTTVGVNNKILIPPVGVEDIHFPEYDNEQQQWAHPLEHLRPIIRTYTHRGIDVEKEEMITDFVYHGDTSPASAWAGNAKEGDKLGVLMKAGKKALYPEADWYLLAGDATAIPVLGAILEGLPAKARVTAVIEVHGREDKQELHTDAQLDIHWIYNSAPEEGSTLADAVKAVQIPAEGAKFGYVAAEFSSVKEIRKYLRKDLGWTTQELYAYSYWKSGMAEDQSVTDRQKEKQSV</sequence>
<dbReference type="EMBL" id="JACVDC010000068">
    <property type="protein sequence ID" value="MBC9797674.1"/>
    <property type="molecule type" value="Genomic_DNA"/>
</dbReference>
<dbReference type="Gene3D" id="3.40.50.80">
    <property type="entry name" value="Nucleotide-binding domain of ferredoxin-NADP reductase (FNR) module"/>
    <property type="match status" value="1"/>
</dbReference>
<dbReference type="RefSeq" id="WP_187966805.1">
    <property type="nucleotide sequence ID" value="NZ_JACVDC010000068.1"/>
</dbReference>
<dbReference type="Pfam" id="PF04954">
    <property type="entry name" value="SIP"/>
    <property type="match status" value="1"/>
</dbReference>
<dbReference type="PANTHER" id="PTHR30157">
    <property type="entry name" value="FERRIC REDUCTASE, NADPH-DEPENDENT"/>
    <property type="match status" value="1"/>
</dbReference>
<name>A0A926JUM7_9FLAO</name>
<protein>
    <submittedName>
        <fullName evidence="4">Siderophore-interacting protein</fullName>
    </submittedName>
</protein>
<accession>A0A926JUM7</accession>
<evidence type="ECO:0000259" key="3">
    <source>
        <dbReference type="Pfam" id="PF08021"/>
    </source>
</evidence>
<dbReference type="Pfam" id="PF08021">
    <property type="entry name" value="FAD_binding_9"/>
    <property type="match status" value="1"/>
</dbReference>
<dbReference type="Gene3D" id="2.40.30.10">
    <property type="entry name" value="Translation factors"/>
    <property type="match status" value="1"/>
</dbReference>
<dbReference type="PANTHER" id="PTHR30157:SF0">
    <property type="entry name" value="NADPH-DEPENDENT FERRIC-CHELATE REDUCTASE"/>
    <property type="match status" value="1"/>
</dbReference>
<dbReference type="CDD" id="cd06193">
    <property type="entry name" value="siderophore_interacting"/>
    <property type="match status" value="1"/>
</dbReference>
<dbReference type="InterPro" id="IPR007037">
    <property type="entry name" value="SIP_rossman_dom"/>
</dbReference>
<dbReference type="InterPro" id="IPR039261">
    <property type="entry name" value="FNR_nucleotide-bd"/>
</dbReference>
<dbReference type="InterPro" id="IPR039374">
    <property type="entry name" value="SIP_fam"/>
</dbReference>